<dbReference type="eggNOG" id="COG1203">
    <property type="taxonomic scope" value="Bacteria"/>
</dbReference>
<name>Q4JWJ7_CORJK</name>
<accession>Q4JWJ7</accession>
<evidence type="ECO:0000313" key="1">
    <source>
        <dbReference type="EMBL" id="CAI36810.1"/>
    </source>
</evidence>
<proteinExistence type="predicted"/>
<gene>
    <name evidence="1" type="ordered locus">jk0648</name>
</gene>
<dbReference type="STRING" id="306537.jk0648"/>
<keyword evidence="2" id="KW-1185">Reference proteome</keyword>
<dbReference type="HOGENOM" id="CLU_034285_0_0_11"/>
<dbReference type="Proteomes" id="UP000000545">
    <property type="component" value="Chromosome"/>
</dbReference>
<protein>
    <recommendedName>
        <fullName evidence="3">Type I-E CRISPR-associated protein Cse1/CasA</fullName>
    </recommendedName>
</protein>
<evidence type="ECO:0008006" key="3">
    <source>
        <dbReference type="Google" id="ProtNLM"/>
    </source>
</evidence>
<dbReference type="AlphaFoldDB" id="Q4JWJ7"/>
<dbReference type="CDD" id="cd09729">
    <property type="entry name" value="Cse1_I-E"/>
    <property type="match status" value="1"/>
</dbReference>
<reference evidence="1 2" key="1">
    <citation type="journal article" date="2005" name="J. Bacteriol.">
        <title>Complete genome sequence and analysis of the multiresistant nosocomial pathogen Corynebacterium jeikeium K411, a lipid-requiring bacterium of the human skin flora.</title>
        <authorList>
            <person name="Tauch A."/>
            <person name="Kaiser O."/>
            <person name="Hain T."/>
            <person name="Goesmann A."/>
            <person name="Weisshaar B."/>
            <person name="Albersmeier A."/>
            <person name="Bekel T."/>
            <person name="Bischoff N."/>
            <person name="Brune I."/>
            <person name="Chakraborty T."/>
            <person name="Kalinowski J."/>
            <person name="Meyer F."/>
            <person name="Rupp O."/>
            <person name="Schneiker S."/>
            <person name="Viehoever P."/>
            <person name="Puehler A."/>
        </authorList>
    </citation>
    <scope>NUCLEOTIDE SEQUENCE [LARGE SCALE GENOMIC DNA]</scope>
    <source>
        <strain evidence="1 2">K411</strain>
    </source>
</reference>
<dbReference type="Gene3D" id="1.10.132.100">
    <property type="match status" value="1"/>
</dbReference>
<dbReference type="Pfam" id="PF09481">
    <property type="entry name" value="CRISPR_Cse1"/>
    <property type="match status" value="1"/>
</dbReference>
<dbReference type="PATRIC" id="fig|306537.10.peg.660"/>
<dbReference type="InterPro" id="IPR013381">
    <property type="entry name" value="CRISPR-assoc_prot_Cse1"/>
</dbReference>
<sequence>MAYRKYTAELHTKGRTIVTESFSLLDQPWILTTLTDGSAAELSLREIFDGSHSVASIRGDSPLQDVAIYRLLLTVYWCAHRQELLSDPGTELDMAEWIPDRLEAAAENEPDNTVLNYLERYADRFDLLDPKQPFMQVADLHTSKNATTDVRRIVPDFEDDYFTLRAGDGALSLTYAEAARWLIYVQAYDYSGIKSGAVGDPRVKGGRGYPIGTGWTGAITATIILGENLQETLALNTTGGALQAKNDHPVWEREPDTSAQRLDPANKDGIYPKGPAEILTWQSRRIRLFPDGGLITQVLVSNGDRIPNANANVQDDPMTPYRFSKNKSTKTLDVYYPKPLDSQRTMWRSLEPLIALETDPVYDAKNRAPKRPKTIDQLAYLKENEVDLPETLNVSMTSMEYGPNSAVVGISISTQIELPLEILPKSALNQRQAVLNLAAATSQAGTMLGSFAGQLFQAAGGDYEFQPAATDTLLAELEPKFSEWMKSLHGADLEPRLKAWEMTVRNAVLEHADVLLVGAGPKALVGRIIESNDDERFVSAGTVMNWLQRKLREILPRTVPR</sequence>
<dbReference type="EMBL" id="CR931997">
    <property type="protein sequence ID" value="CAI36810.1"/>
    <property type="molecule type" value="Genomic_DNA"/>
</dbReference>
<organism evidence="1 2">
    <name type="scientific">Corynebacterium jeikeium (strain K411)</name>
    <dbReference type="NCBI Taxonomy" id="306537"/>
    <lineage>
        <taxon>Bacteria</taxon>
        <taxon>Bacillati</taxon>
        <taxon>Actinomycetota</taxon>
        <taxon>Actinomycetes</taxon>
        <taxon>Mycobacteriales</taxon>
        <taxon>Corynebacteriaceae</taxon>
        <taxon>Corynebacterium</taxon>
    </lineage>
</organism>
<evidence type="ECO:0000313" key="2">
    <source>
        <dbReference type="Proteomes" id="UP000000545"/>
    </source>
</evidence>
<dbReference type="NCBIfam" id="TIGR02547">
    <property type="entry name" value="casA_cse1"/>
    <property type="match status" value="1"/>
</dbReference>
<dbReference type="KEGG" id="cjk:jk0648"/>